<sequence>MSPPLLPPNNSPTTHVIEVANFEHVHLSPPPNRSSSIVDMEDHQLEYQAIAYSFGPDELRDCIVHYLNKISESIYSTFKCLKELLPLAHHPNKRVVDQPQIIGVYRKERSQDWSKHTVPWHRVETVVQVIGKKEDFQEHLVYTKHLLQARPDCPGVYGVSVLHNEIENEVQYRILWADAAGIVLSEWYPLERQVLPLPLFALVYSFYAPPNKHHLKDPTIRWTEAKFLSRARWTVKCHKREYPGCHILCAADPFDRRTMVFYYYKGDDLCVIKDAFWDPNNTQQEASVLNTIHKQGILPGVVRLQDHESVLDCNRRRIVTAASESLGISARIRNRMVLTSVGRKLTTADSIKDLLMAIYDIIEAHRSLCMDRSILHRDMSMNNILIYPQHDPASEKRFTKNPPKFISDVVRDKCKDSDRSRGLIIDFDNSASLLDKERRYKADQDLTCCVGTPIFIPRSAAITAPLDVKCFTPMPQLTGLAKSLYVQAYSQQSYDLYADSEGRCHSVPDTLKTKDQCSEYAHRPDHDVESIFWSLIYVLLQLQPLDGEDSNVSGLSEDALLAWKHLHGHRVEAATKTSVSIDTRDVLFEFCAGDWKKALHPGLSSLAPLLAKMSLQVWPEYGLLAESPPREHLHEAMRRLLLQHIVDMDDPILLNPRNRRPVPRNVDHVTNVTGVDVDGARFGWLHLPHPKEQPEGEKPKIILRVPAPKRRREGDENAGGPPDKRQKSS</sequence>
<dbReference type="Pfam" id="PF17667">
    <property type="entry name" value="Pkinase_fungal"/>
    <property type="match status" value="1"/>
</dbReference>
<feature type="domain" description="Fungal-type protein kinase" evidence="2">
    <location>
        <begin position="105"/>
        <end position="538"/>
    </location>
</feature>
<dbReference type="PANTHER" id="PTHR38248">
    <property type="entry name" value="FUNK1 6"/>
    <property type="match status" value="1"/>
</dbReference>
<accession>A0A2R6PVF0</accession>
<dbReference type="AlphaFoldDB" id="A0A2R6PVF0"/>
<dbReference type="Proteomes" id="UP000186601">
    <property type="component" value="Unassembled WGS sequence"/>
</dbReference>
<name>A0A2R6PVF0_9APHY</name>
<protein>
    <recommendedName>
        <fullName evidence="2">Fungal-type protein kinase domain-containing protein</fullName>
    </recommendedName>
</protein>
<comment type="caution">
    <text evidence="3">The sequence shown here is derived from an EMBL/GenBank/DDBJ whole genome shotgun (WGS) entry which is preliminary data.</text>
</comment>
<evidence type="ECO:0000256" key="1">
    <source>
        <dbReference type="SAM" id="MobiDB-lite"/>
    </source>
</evidence>
<evidence type="ECO:0000313" key="4">
    <source>
        <dbReference type="Proteomes" id="UP000186601"/>
    </source>
</evidence>
<evidence type="ECO:0000313" key="3">
    <source>
        <dbReference type="EMBL" id="PSR97473.1"/>
    </source>
</evidence>
<dbReference type="EMBL" id="MLYV02000436">
    <property type="protein sequence ID" value="PSR97473.1"/>
    <property type="molecule type" value="Genomic_DNA"/>
</dbReference>
<organism evidence="3 4">
    <name type="scientific">Hermanssonia centrifuga</name>
    <dbReference type="NCBI Taxonomy" id="98765"/>
    <lineage>
        <taxon>Eukaryota</taxon>
        <taxon>Fungi</taxon>
        <taxon>Dikarya</taxon>
        <taxon>Basidiomycota</taxon>
        <taxon>Agaricomycotina</taxon>
        <taxon>Agaricomycetes</taxon>
        <taxon>Polyporales</taxon>
        <taxon>Meruliaceae</taxon>
        <taxon>Hermanssonia</taxon>
    </lineage>
</organism>
<dbReference type="PROSITE" id="PS00109">
    <property type="entry name" value="PROTEIN_KINASE_TYR"/>
    <property type="match status" value="1"/>
</dbReference>
<keyword evidence="4" id="KW-1185">Reference proteome</keyword>
<feature type="compositionally biased region" description="Basic and acidic residues" evidence="1">
    <location>
        <begin position="689"/>
        <end position="700"/>
    </location>
</feature>
<dbReference type="InterPro" id="IPR011009">
    <property type="entry name" value="Kinase-like_dom_sf"/>
</dbReference>
<reference evidence="3 4" key="1">
    <citation type="submission" date="2018-02" db="EMBL/GenBank/DDBJ databases">
        <title>Genome sequence of the basidiomycete white-rot fungus Phlebia centrifuga.</title>
        <authorList>
            <person name="Granchi Z."/>
            <person name="Peng M."/>
            <person name="de Vries R.P."/>
            <person name="Hilden K."/>
            <person name="Makela M.R."/>
            <person name="Grigoriev I."/>
            <person name="Riley R."/>
        </authorList>
    </citation>
    <scope>NUCLEOTIDE SEQUENCE [LARGE SCALE GENOMIC DNA]</scope>
    <source>
        <strain evidence="3 4">FBCC195</strain>
    </source>
</reference>
<dbReference type="InterPro" id="IPR008266">
    <property type="entry name" value="Tyr_kinase_AS"/>
</dbReference>
<dbReference type="PANTHER" id="PTHR38248:SF2">
    <property type="entry name" value="FUNK1 11"/>
    <property type="match status" value="1"/>
</dbReference>
<feature type="region of interest" description="Disordered" evidence="1">
    <location>
        <begin position="687"/>
        <end position="729"/>
    </location>
</feature>
<dbReference type="OrthoDB" id="5569250at2759"/>
<dbReference type="SUPFAM" id="SSF56112">
    <property type="entry name" value="Protein kinase-like (PK-like)"/>
    <property type="match status" value="1"/>
</dbReference>
<dbReference type="InterPro" id="IPR040976">
    <property type="entry name" value="Pkinase_fungal"/>
</dbReference>
<dbReference type="GO" id="GO:0004672">
    <property type="term" value="F:protein kinase activity"/>
    <property type="evidence" value="ECO:0007669"/>
    <property type="project" value="InterPro"/>
</dbReference>
<evidence type="ECO:0000259" key="2">
    <source>
        <dbReference type="Pfam" id="PF17667"/>
    </source>
</evidence>
<proteinExistence type="predicted"/>
<gene>
    <name evidence="3" type="ORF">PHLCEN_2v4321</name>
</gene>